<evidence type="ECO:0000259" key="7">
    <source>
        <dbReference type="PROSITE" id="PS50228"/>
    </source>
</evidence>
<feature type="domain" description="EGF-like" evidence="6">
    <location>
        <begin position="4581"/>
        <end position="4624"/>
    </location>
</feature>
<dbReference type="Pfam" id="PF12947">
    <property type="entry name" value="EGF_3"/>
    <property type="match status" value="7"/>
</dbReference>
<dbReference type="Pfam" id="PF07645">
    <property type="entry name" value="EGF_CA"/>
    <property type="match status" value="25"/>
</dbReference>
<keyword evidence="1 5" id="KW-0245">EGF-like domain</keyword>
<reference evidence="8 9" key="1">
    <citation type="submission" date="2021-04" db="EMBL/GenBank/DDBJ databases">
        <authorList>
            <person name="Bliznina A."/>
        </authorList>
    </citation>
    <scope>NUCLEOTIDE SEQUENCE [LARGE SCALE GENOMIC DNA]</scope>
</reference>
<dbReference type="InterPro" id="IPR009030">
    <property type="entry name" value="Growth_fac_rcpt_cys_sf"/>
</dbReference>
<organism evidence="8 9">
    <name type="scientific">Oikopleura dioica</name>
    <name type="common">Tunicate</name>
    <dbReference type="NCBI Taxonomy" id="34765"/>
    <lineage>
        <taxon>Eukaryota</taxon>
        <taxon>Metazoa</taxon>
        <taxon>Chordata</taxon>
        <taxon>Tunicata</taxon>
        <taxon>Appendicularia</taxon>
        <taxon>Copelata</taxon>
        <taxon>Oikopleuridae</taxon>
        <taxon>Oikopleura</taxon>
    </lineage>
</organism>
<evidence type="ECO:0000256" key="1">
    <source>
        <dbReference type="ARBA" id="ARBA00022536"/>
    </source>
</evidence>
<dbReference type="PROSITE" id="PS01186">
    <property type="entry name" value="EGF_2"/>
    <property type="match status" value="13"/>
</dbReference>
<feature type="domain" description="EGF-like" evidence="6">
    <location>
        <begin position="4120"/>
        <end position="4160"/>
    </location>
</feature>
<feature type="domain" description="EGF-like" evidence="6">
    <location>
        <begin position="3793"/>
        <end position="3837"/>
    </location>
</feature>
<dbReference type="InterPro" id="IPR001881">
    <property type="entry name" value="EGF-like_Ca-bd_dom"/>
</dbReference>
<feature type="domain" description="SUEL-type lectin" evidence="7">
    <location>
        <begin position="2637"/>
        <end position="2733"/>
    </location>
</feature>
<feature type="domain" description="EGF-like" evidence="6">
    <location>
        <begin position="4751"/>
        <end position="4791"/>
    </location>
</feature>
<proteinExistence type="predicted"/>
<dbReference type="EMBL" id="OU015566">
    <property type="protein sequence ID" value="CAG5102437.1"/>
    <property type="molecule type" value="Genomic_DNA"/>
</dbReference>
<protein>
    <submittedName>
        <fullName evidence="8">Oidioi.mRNA.OKI2018_I69.chr1.g300.t1.cds</fullName>
    </submittedName>
</protein>
<feature type="domain" description="EGF-like" evidence="6">
    <location>
        <begin position="4197"/>
        <end position="4241"/>
    </location>
</feature>
<evidence type="ECO:0000259" key="6">
    <source>
        <dbReference type="PROSITE" id="PS50026"/>
    </source>
</evidence>
<name>A0ABN7SQN9_OIKDI</name>
<feature type="domain" description="EGF-like" evidence="6">
    <location>
        <begin position="4464"/>
        <end position="4503"/>
    </location>
</feature>
<dbReference type="InterPro" id="IPR049883">
    <property type="entry name" value="NOTCH1_EGF-like"/>
</dbReference>
<feature type="domain" description="EGF-like" evidence="6">
    <location>
        <begin position="4378"/>
        <end position="4418"/>
    </location>
</feature>
<dbReference type="PROSITE" id="PS00022">
    <property type="entry name" value="EGF_1"/>
    <property type="match status" value="1"/>
</dbReference>
<feature type="domain" description="EGF-like" evidence="6">
    <location>
        <begin position="4792"/>
        <end position="4835"/>
    </location>
</feature>
<keyword evidence="9" id="KW-1185">Reference proteome</keyword>
<dbReference type="PROSITE" id="PS00010">
    <property type="entry name" value="ASX_HYDROXYL"/>
    <property type="match status" value="15"/>
</dbReference>
<dbReference type="InterPro" id="IPR000922">
    <property type="entry name" value="Lectin_gal-bd_dom"/>
</dbReference>
<feature type="disulfide bond" evidence="5">
    <location>
        <begin position="3212"/>
        <end position="3229"/>
    </location>
</feature>
<feature type="disulfide bond" evidence="5">
    <location>
        <begin position="4677"/>
        <end position="4694"/>
    </location>
</feature>
<dbReference type="PROSITE" id="PS50026">
    <property type="entry name" value="EGF_3"/>
    <property type="match status" value="24"/>
</dbReference>
<feature type="domain" description="EGF-like" evidence="6">
    <location>
        <begin position="4625"/>
        <end position="4665"/>
    </location>
</feature>
<feature type="domain" description="EGF-like" evidence="6">
    <location>
        <begin position="4710"/>
        <end position="4750"/>
    </location>
</feature>
<feature type="domain" description="EGF-like" evidence="6">
    <location>
        <begin position="4921"/>
        <end position="4963"/>
    </location>
</feature>
<feature type="domain" description="EGF-like" evidence="6">
    <location>
        <begin position="2424"/>
        <end position="2463"/>
    </location>
</feature>
<evidence type="ECO:0000256" key="3">
    <source>
        <dbReference type="ARBA" id="ARBA00022737"/>
    </source>
</evidence>
<accession>A0ABN7SQN9</accession>
<feature type="domain" description="EGF-like" evidence="6">
    <location>
        <begin position="4966"/>
        <end position="5006"/>
    </location>
</feature>
<evidence type="ECO:0000313" key="8">
    <source>
        <dbReference type="EMBL" id="CAG5102437.1"/>
    </source>
</evidence>
<dbReference type="CDD" id="cd00054">
    <property type="entry name" value="EGF_CA"/>
    <property type="match status" value="11"/>
</dbReference>
<feature type="domain" description="EGF-like" evidence="6">
    <location>
        <begin position="3341"/>
        <end position="3382"/>
    </location>
</feature>
<feature type="domain" description="EGF-like" evidence="6">
    <location>
        <begin position="4065"/>
        <end position="4104"/>
    </location>
</feature>
<dbReference type="PROSITE" id="PS01187">
    <property type="entry name" value="EGF_CA"/>
    <property type="match status" value="16"/>
</dbReference>
<dbReference type="InterPro" id="IPR018097">
    <property type="entry name" value="EGF_Ca-bd_CS"/>
</dbReference>
<dbReference type="SMART" id="SM00179">
    <property type="entry name" value="EGF_CA"/>
    <property type="match status" value="44"/>
</dbReference>
<evidence type="ECO:0000256" key="2">
    <source>
        <dbReference type="ARBA" id="ARBA00022729"/>
    </source>
</evidence>
<dbReference type="PROSITE" id="PS50228">
    <property type="entry name" value="SUEL_LECTIN"/>
    <property type="match status" value="1"/>
</dbReference>
<sequence length="5291" mass="575113">MLADHPDTLNDIGCAGAIARRGKHHECTLFESLTSYGGSCASTRTFAQDASILPDETELTDTWENLESSNGWRFTEFDINGESVTGLDENGADRTYTAYGQTNIKLTVRGDAILTQDEITYLTDGDPATALVFDGFTAADRPADDFHSLKYEFFSNKILKTPKRMLIQKVELTVVDPDQQTFVDLSNVLYSGYSGAKADLSLGAITLVAKDSNGDYAEYAKSEYDSNTEIFTLQHRSSLYAMVTDNIEVRIRDPKVKISSLKIFVFDCENPAIESTGTSEEVSKLIAFANPNYENAMIGDISNNVLNMCLRLGASAINADGSPIPLADHTPVYTLLEEDGGPSETEWLTEGPCNRAGAAVDVFYTDDCLEDDKSMADLKVALIQSDEAIDSVTKAKAACAAYGMYPAYSDMTMVPFSGDNGIEMGTLYRIFKKWVEKYRSMGNAIQIVQEDTLHTQFIGWVLGAQLGEHTSSQNNPVTEVRVMGTKKQIFGPSGSPEGSEETGGFGLCSEGLYFSDKWGGSADGSFGFDQAWLNYVSGSSVAAAAEKGVIMDVTFDGLGNEGAYCSYWINDFSYQAIMCASRDEPTPDCSSLQFCDDATFTASNPEANLREQTFTFCCGRIPNDKSEGNSQSRNVNADHPMVLEWQFNLDFCLNVDPCALDPGPCGNGICTPVTSDRYFEGILESGQHSMYYTCECPVGTKLEKGDPFTYVYDNPSGEAINDFQDYTTTIGYEYSCVDVNDCEFTTCSDYGLTCVEGAMGGSTCECADKSVNAVWDGAQWTCGEPEVEVGYCEGLERERMPVGFRKVWPTNWVNGGASCSAPPCYPDSSLIEDQTWKGMWISPMWADKDPENHAAIRFDIIGDRKIKQWTLADNSIEYEVDHLFDDDPNTFFEFDHFNQSYQASDIPDSHDFQLNFYFFEKDDYVTRKKMLFDRVEITLHQSTIDRLQFGGISEPSNLPGAEYRGPKIEFDRTRIYAHINDVGFGDILDTRWDLSGEGDAPNTYEISVGSTNHSIVTDAVFLVVTDPAIRIAEVKFHFFDCESLEPKQYVNPNYEFGKILDMSSLDHSACGAFPLDPAILDKEVPLAISDGNLGLADAVNSYHHFEYSNFGGDPTYTVDLMGYKYAIIENINSGPNDIDDLEGICAQYDMTLPFGTGMESFSTSGIGQAIDYFQNTPHASWSETVPTFRVFLGIKADGADSLILSAPSATPVYYGGLPNHNDPGEWGTDLCLDDFLPGDVVENEFKLCLDQCASEDVYAALFDTGTGEYAIEYTRGASGECGMTIEQIANSPTSAIMCMKKVQTEYLCGSSINCIDETVDSNFNTYDTQCCGIAGVTSAGSGYDAHICGPSDPCSLHSCGTDHTCEEHLESRKIWDYHGDYKCNCKNGGFYYDFDGKECLLVNECADDFHSCGCTLCVDEEEGYSCACETAQSVQIDEQGDATCFECPCDMTCDNGPGLCTKREDCSVDAGQTCSGDPCDAFGLKCPVGGPYVKPGSPGWVLPDPSVLTCDGAASSDICAWDCEGEGVGWSCEQEYCFSKSDCIFRCPHGTTCMKANFWECTHPSECTQICTEEFNLDCDCPEAHTCQSSFEHPNNADAFICGTIDQCSEDPKITCQDVFKWEINSHLYKCFFDGSPNYECLDDTWDYLQENCYPPECEPVPCTATFENKERCVMGLNGTVDGVHTWEEYWAQYEAGNIESSRRRRETGSWGTIGVTINCIQGYKRDTDAGVCNDVDECSADCVADELYGLWDCFNTNALYTGFTDITCTDTVNNDCNVGFCKNIEDTNGAATADNICVKIESENETINVNNKNDHRLTPFKCVNTLGSYYIDCAHGYMKDPNTGLDPTSPDIECIDINECADSVNNEAATTSVANPLWNDVSIECTSASLCTDNEGSYSCTWECAAGVDCTGDHTYCEFDATAGPQCHCKTGYVYNAGSALSPDWKTKDVGDVSCVDVDECQGLDVDSDTVRITHNCNFDNLDDHGHQSQLCTNTDGSFYCSCLPGYDLSYDEITQQYSCTDIDECDEITYNNQVLHNCLSADYCINLDGSYTCDNECTDHTVCGDHGRCVVDHDGNLFYLMGIHNGYVDPSTDKTAKGEKCICDEGYEFNGSICDDINECSTLNYCDATDAGGAITGAIEAECENLDGGVNCYCPKGYYDNEKDPATPYLECVDINECEDGIANDPQDGDTDACNPDWASLTSVTFLDGTSVSSALGGLHCINTDGSYECLKLCSVDTCVDSTVANHPPSECEVQIIGDAATEICICPSGFEYDGALGCVDINECDNDPCDLTVTGSKCVNDIGYYHCECDNIVGNTLIGWTVGVGENAVTCTNINECTVDSDNECYSMEYCTDTDGGYDCIDPICTDTSFCGTYAPLADPNTLECFMTVDTGVAGSAVKDCRCIDGYEAKGTSGNGLICYNIDECATDQHTCTAADEECVDIMGSFFCRCPEGYEYNAAETECVKIDICDATTYPGRYPCGADQSCNWLSSSSGSWQEVSLDQGDAKCGCPICPDCKARHGDYSKCNSNLLSTDSTLVDANGYSDSMNYYDCDCQEGYEWERDGDYVLIPYSTCIDINECETEQDPCGIMPMPSRPGRSAVSLFSRSGARLQVVESRELRPVPAYQAVDSMCYSKKNPSVFLECPAGSTISVTYAAHGRWDEETCCFSSSGCPTCDINNDFNLIPYINAACKGQESCEFIVNGQTFIPDCIDSSTGDSVRAYVDIKWDCVAEVRIEESVNSGSDYTQDRICINYPGYYVCECALGYELVNGVCEDIPECTRDLHTCTHDVDECVETDGSYYCQGDCATDTDGDGYVSKADCICLECEAGCGDAGSFSYCEVSDHADARKPTQCVCQLGYEKASADPLETQCVDIPECDDATICGRSTENCDTSVNPDCALYDCIEFSGSYECRCPHGYEPDQNDPDLCIDINECTSNNHVCIDAKFCQNTMGSYECILVCDDCSGIENSHCEMNVAEDDLICVCDVGFRSEAAPGDKLAPGDCVDIDECDTTNICTDSNALCDNTFGSYNCKCPEGYELIVDFDSSDPTTTEYCVNINECDLSREFIHHCFDNQTCVDSDPGLDGSGQLYTCEDNYSCLCTDDCNNAPHTVCKMEYIAAANQGATCECEVGYDWITTGVIADGCEDVDECSDPTLNDCAGDHKICDNTIGSYECICPSGYEYGIPTGVETLNTVPCIDINECTDDTHTCDPNAQCDNTITPGSYDCSCNAGFWDSDPANPGHKCYPDCPNCSARPFMKCNNDLTNPECVCIDDTYFRLADPNDLSAGCVDINECEEQTDDCSSIQVGIPRECQNELFGFSCCCPAGSQLNELTGDCEDIDECALDIHHCHINADCDNRIFPTASYDCTCKTGYRGNGYECFKIECPTTCDPVSQECTFINDPIHNPHIWEPSCICNEPGFEQNGVDASNNPICDDVDECSTGDHNCDALFTTGGGPQAGNLPLICKNTIGSFSCECPYGFDRLSHDGDCEWIPLECAETCTAEQYCGPRDDGAGLECRCNDGLKTFVDANGTVTCEDDDECQDSSKNDCDAITEVCYNTLGSYVCPCAIGYKQQVATNGSISCVDVNECDINETGIDPCDINAECTNTQGSYFCECDEWYIGTGDICIFHTQLPCELDCDPDCGDNAECIVDGSLIGPAECACWPGFEGDPVAGCIDINECNITDICDATEICVNIIGSYSCVECPECVDYAHCAVMPDASMGCYCDEGFAPFFDPDTLEITRCVDINECEDNTIVTGCTITEYCENTHGEFECRCKTGYRRNAAGDCEDIDECQDQTHQCGPNSICDNIPYDITLFRGYECSCPPDFIGNGFDCLPDCELCGVNTDCVVLPDRSDKECNCKPGYELDASGECIDINECEREPLTSCGTNTECYNCDGDYTCDCKDGYQFDTNGFDCIDIHECADVNLHGCAAIADCIELPGSWNCECPAGFEGNGFICHEICPVIGCGDNEFCTTMTSTSAGTIFETQCLCNPGFERDATGDCIDINECDDPTQNICDDAIPVEVCINTAGSYACGCPAGYAVGGEPMLGLVRATTGDCLNINECDYDHRCHPRADCIDTDGSYTCSCTGETYGNGKDCPCLDGFAAVNETSECLDIHECDLGIHFCDVNADCENTYGSYDCECKENYFGDGLRCFETCPVCGVNAFCSFIQNTPTCECHTGYAGNPATICDDIDECETGAHICDSYLIPERCVNTIGAHTCECPIGYKGEGDGDCVNINECVDDLHNCDVDADCIDTEGSFACECKDGFLGNGCFCHPICTNTTCGPNAHCTLADNPGNTDGDLECRCNNGFEEVFGSNPLECVDINECLVDVLSCDPLLEDCVNNVGGFECKCKDGFKYPEGENSGSADCININECEDQTDDCHRSSLCEDTFGSYTCTCVNGFIGNGKDCQPECPDCGENGRCVIISQDLPTGGTGLFTYCKCADGYTTNADGKCEDVDECLLDLCGPNTDCENFPGSYLCPCADGFTENAVGICDDVDECSLDPNPCDGNADCLNTFGSYLCTCNEGYAGDGECCKPECPDCGINAHCVIENNQSSCVCKAGYDGDPLVECEDVDECDNLMNDCWITNDLCVNLPGSYLCTCPDGFARDPDTGICEDRDECSDTTHNCGTNAICENTEGSWTCECPTGYEGNGLFCVSKKEIVRCTEDCLDTEQCVYDLDSDEYRCECAAGYEADVDGVCVDINECKAVVCDAGYTCTNYPGGYDCVCPPGFEHDPITSTCIDIDECLTKQHDCAETAFCTNLSGSYLCTCETGYTGNGRTCEKTVICGEIDLCHPTATCDELTSAQDLYSCTCPPGTTGNGFDKCEDNVAVCEPSCGTGKMCVLGSNGQGICICQEGYEAKADGSCSDVDECETIGCSNGMECVNLPGSFQCLCAPGTEAKISSTGDVVCGDTNECSADNMCSSNANCIDLNMAVDGEPYRCECKEGYHGTGTTCCDTNECGDESHNCDENATCKNTEGSYECYCKTGWEGNGKQCNPICPEKQKIGADGETCECKNGYRPVDPPGDELECEDIDECTEELHNCDVNGICLNTDGSYICDGCVDPWHGSGYKNECCEEECGSNQACFFMECKCKPGYYKDYITGECFPYCDPVCSRLEVCDKGRCVCKKGYTRNILGECEKVPCDCHDLAQCEVTTNSLGQMLDAECVCNSGFEGDGVDSCEDINECDVDPTICGENIACCNLYGDFVCVCPCGYQYVEETQSCIDIDECASGSHACDETQDCFNQDGYHECACRPEDCGLVLANKRIEMRLPCVKPEPYNP</sequence>
<feature type="disulfide bond" evidence="5">
    <location>
        <begin position="4673"/>
        <end position="4683"/>
    </location>
</feature>
<dbReference type="CDD" id="cd22823">
    <property type="entry name" value="Gal_Rha_Lectin"/>
    <property type="match status" value="1"/>
</dbReference>
<feature type="disulfide bond" evidence="5">
    <location>
        <begin position="4270"/>
        <end position="4279"/>
    </location>
</feature>
<feature type="domain" description="EGF-like" evidence="6">
    <location>
        <begin position="4504"/>
        <end position="4539"/>
    </location>
</feature>
<dbReference type="InterPro" id="IPR000152">
    <property type="entry name" value="EGF-type_Asp/Asn_hydroxyl_site"/>
</dbReference>
<feature type="domain" description="EGF-like" evidence="6">
    <location>
        <begin position="3149"/>
        <end position="3189"/>
    </location>
</feature>
<dbReference type="SUPFAM" id="SSF57196">
    <property type="entry name" value="EGF/Laminin"/>
    <property type="match status" value="9"/>
</dbReference>
<keyword evidence="2" id="KW-0732">Signal</keyword>
<dbReference type="InterPro" id="IPR000742">
    <property type="entry name" value="EGF"/>
</dbReference>
<feature type="domain" description="EGF-like" evidence="6">
    <location>
        <begin position="3201"/>
        <end position="3241"/>
    </location>
</feature>
<dbReference type="SUPFAM" id="SSF57184">
    <property type="entry name" value="Growth factor receptor domain"/>
    <property type="match status" value="8"/>
</dbReference>
<dbReference type="PANTHER" id="PTHR24039">
    <property type="entry name" value="FIBRILLIN-RELATED"/>
    <property type="match status" value="1"/>
</dbReference>
<feature type="domain" description="EGF-like" evidence="6">
    <location>
        <begin position="3922"/>
        <end position="3963"/>
    </location>
</feature>
<feature type="domain" description="EGF-like" evidence="6">
    <location>
        <begin position="3588"/>
        <end position="3631"/>
    </location>
</feature>
<feature type="domain" description="EGF-like" evidence="6">
    <location>
        <begin position="4669"/>
        <end position="4709"/>
    </location>
</feature>
<gene>
    <name evidence="8" type="ORF">OKIOD_LOCUS9065</name>
</gene>
<dbReference type="InterPro" id="IPR024731">
    <property type="entry name" value="NELL2-like_EGF"/>
</dbReference>
<feature type="domain" description="EGF-like" evidence="6">
    <location>
        <begin position="3008"/>
        <end position="3047"/>
    </location>
</feature>
<evidence type="ECO:0000256" key="4">
    <source>
        <dbReference type="ARBA" id="ARBA00023157"/>
    </source>
</evidence>
<dbReference type="Proteomes" id="UP001158576">
    <property type="component" value="Chromosome 1"/>
</dbReference>
<dbReference type="Gene3D" id="2.90.20.10">
    <property type="entry name" value="Plasmodium vivax P25 domain"/>
    <property type="match status" value="2"/>
</dbReference>
<dbReference type="SMART" id="SM00181">
    <property type="entry name" value="EGF"/>
    <property type="match status" value="57"/>
</dbReference>
<feature type="domain" description="EGF-like" evidence="6">
    <location>
        <begin position="4242"/>
        <end position="4280"/>
    </location>
</feature>
<dbReference type="Gene3D" id="2.10.25.10">
    <property type="entry name" value="Laminin"/>
    <property type="match status" value="35"/>
</dbReference>
<keyword evidence="4 5" id="KW-1015">Disulfide bond</keyword>
<evidence type="ECO:0000313" key="9">
    <source>
        <dbReference type="Proteomes" id="UP001158576"/>
    </source>
</evidence>
<evidence type="ECO:0000256" key="5">
    <source>
        <dbReference type="PROSITE-ProRule" id="PRU00076"/>
    </source>
</evidence>
<comment type="caution">
    <text evidence="5">Lacks conserved residue(s) required for the propagation of feature annotation.</text>
</comment>
<keyword evidence="3" id="KW-0677">Repeat</keyword>
<feature type="domain" description="EGF-like" evidence="6">
    <location>
        <begin position="4877"/>
        <end position="4913"/>
    </location>
</feature>